<dbReference type="SUPFAM" id="SSF56281">
    <property type="entry name" value="Metallo-hydrolase/oxidoreductase"/>
    <property type="match status" value="1"/>
</dbReference>
<sequence>MATTLTRLAPAPVALKPAEQDQGHFSNDAPVPHGGFGKTLGIFWKMLFHKPRSTRPLGEIPVHALTRQQLLAAPDHSVFRLGHSTVLLKMRGKFWLTDPVFAERASPFSWAGPKRFHPPPISLDELPPLEAVILSHNHYDHLDHKAVIQLADKTRYFLAPLGVGDTLVKWGVDASKVRQLDWWQGTEVDGIRFVSTPAQHFSGRGLFDGNQTLWCSWVMIDGARRIFFSGDTGYFDGFKRIGEQYGPFDLTLMETGAYNVDWPHVHMQPEQTLQAHIDLKGRWLLPIHNGTFDLAFHAWHEPFDRIMALAWERNVSITTPPMGQAFSLNQPERGYAWWLEVETQGVEEQVVS</sequence>
<protein>
    <submittedName>
        <fullName evidence="2">Hydrolase</fullName>
    </submittedName>
</protein>
<dbReference type="Gene3D" id="3.60.15.10">
    <property type="entry name" value="Ribonuclease Z/Hydroxyacylglutathione hydrolase-like"/>
    <property type="match status" value="1"/>
</dbReference>
<dbReference type="AlphaFoldDB" id="A0A0J8FUG2"/>
<evidence type="ECO:0000313" key="3">
    <source>
        <dbReference type="Proteomes" id="UP000037551"/>
    </source>
</evidence>
<dbReference type="OrthoDB" id="9805728at2"/>
<dbReference type="EMBL" id="LFMW01000012">
    <property type="protein sequence ID" value="KMT53880.1"/>
    <property type="molecule type" value="Genomic_DNA"/>
</dbReference>
<name>A0A0J8FUG2_9PSED</name>
<evidence type="ECO:0000313" key="2">
    <source>
        <dbReference type="EMBL" id="KMT53880.1"/>
    </source>
</evidence>
<organism evidence="2 3">
    <name type="scientific">Pseudomonas fildesensis</name>
    <dbReference type="NCBI Taxonomy" id="1674920"/>
    <lineage>
        <taxon>Bacteria</taxon>
        <taxon>Pseudomonadati</taxon>
        <taxon>Pseudomonadota</taxon>
        <taxon>Gammaproteobacteria</taxon>
        <taxon>Pseudomonadales</taxon>
        <taxon>Pseudomonadaceae</taxon>
        <taxon>Pseudomonas</taxon>
    </lineage>
</organism>
<dbReference type="RefSeq" id="WP_048726693.1">
    <property type="nucleotide sequence ID" value="NZ_LFMW01000012.1"/>
</dbReference>
<dbReference type="STRING" id="1674920.ACR52_17185"/>
<gene>
    <name evidence="2" type="ORF">ACR52_17185</name>
</gene>
<feature type="domain" description="Metallo-beta-lactamase" evidence="1">
    <location>
        <begin position="96"/>
        <end position="288"/>
    </location>
</feature>
<dbReference type="PANTHER" id="PTHR15032:SF4">
    <property type="entry name" value="N-ACYL-PHOSPHATIDYLETHANOLAMINE-HYDROLYZING PHOSPHOLIPASE D"/>
    <property type="match status" value="1"/>
</dbReference>
<dbReference type="InterPro" id="IPR001279">
    <property type="entry name" value="Metallo-B-lactamas"/>
</dbReference>
<keyword evidence="3" id="KW-1185">Reference proteome</keyword>
<proteinExistence type="predicted"/>
<dbReference type="PATRIC" id="fig|1674920.3.peg.1818"/>
<dbReference type="GO" id="GO:0016787">
    <property type="term" value="F:hydrolase activity"/>
    <property type="evidence" value="ECO:0007669"/>
    <property type="project" value="UniProtKB-KW"/>
</dbReference>
<keyword evidence="2" id="KW-0378">Hydrolase</keyword>
<comment type="caution">
    <text evidence="2">The sequence shown here is derived from an EMBL/GenBank/DDBJ whole genome shotgun (WGS) entry which is preliminary data.</text>
</comment>
<dbReference type="Proteomes" id="UP000037551">
    <property type="component" value="Unassembled WGS sequence"/>
</dbReference>
<dbReference type="GO" id="GO:0005737">
    <property type="term" value="C:cytoplasm"/>
    <property type="evidence" value="ECO:0007669"/>
    <property type="project" value="TreeGrafter"/>
</dbReference>
<evidence type="ECO:0000259" key="1">
    <source>
        <dbReference type="Pfam" id="PF12706"/>
    </source>
</evidence>
<accession>A0A0J8FUG2</accession>
<reference evidence="2 3" key="1">
    <citation type="submission" date="2015-06" db="EMBL/GenBank/DDBJ databases">
        <title>Draft genome sequence of an Antarctic Pseudomonas sp. strain KG01 with full potential for biotechnological applications.</title>
        <authorList>
            <person name="Pavlov M.S."/>
            <person name="Lira F."/>
            <person name="Martinez J.L."/>
            <person name="Marshall S.H."/>
        </authorList>
    </citation>
    <scope>NUCLEOTIDE SEQUENCE [LARGE SCALE GENOMIC DNA]</scope>
    <source>
        <strain evidence="2 3">KG01</strain>
    </source>
</reference>
<dbReference type="InterPro" id="IPR036866">
    <property type="entry name" value="RibonucZ/Hydroxyglut_hydro"/>
</dbReference>
<dbReference type="PANTHER" id="PTHR15032">
    <property type="entry name" value="N-ACYL-PHOSPHATIDYLETHANOLAMINE-HYDROLYZING PHOSPHOLIPASE D"/>
    <property type="match status" value="1"/>
</dbReference>
<dbReference type="Pfam" id="PF12706">
    <property type="entry name" value="Lactamase_B_2"/>
    <property type="match status" value="1"/>
</dbReference>